<dbReference type="KEGG" id="ngr:NAEGRDRAFT_74830"/>
<proteinExistence type="predicted"/>
<dbReference type="eggNOG" id="ENOG502RYIY">
    <property type="taxonomic scope" value="Eukaryota"/>
</dbReference>
<keyword evidence="2" id="KW-1185">Reference proteome</keyword>
<dbReference type="GeneID" id="8861063"/>
<accession>D2W0E5</accession>
<dbReference type="STRING" id="5762.D2W0E5"/>
<gene>
    <name evidence="1" type="ORF">NAEGRDRAFT_74830</name>
</gene>
<dbReference type="VEuPathDB" id="AmoebaDB:NAEGRDRAFT_74830"/>
<protein>
    <submittedName>
        <fullName evidence="1">Predicted protein</fullName>
    </submittedName>
</protein>
<dbReference type="Proteomes" id="UP000006671">
    <property type="component" value="Unassembled WGS sequence"/>
</dbReference>
<evidence type="ECO:0000313" key="2">
    <source>
        <dbReference type="Proteomes" id="UP000006671"/>
    </source>
</evidence>
<dbReference type="AlphaFoldDB" id="D2W0E5"/>
<dbReference type="RefSeq" id="XP_002670204.1">
    <property type="nucleotide sequence ID" value="XM_002670158.1"/>
</dbReference>
<dbReference type="OMA" id="FARVQWD"/>
<dbReference type="EMBL" id="GG738918">
    <property type="protein sequence ID" value="EFC37460.1"/>
    <property type="molecule type" value="Genomic_DNA"/>
</dbReference>
<dbReference type="PANTHER" id="PTHR38567">
    <property type="entry name" value="DUF4291 DOMAIN-CONTAINING PROTEIN"/>
    <property type="match status" value="1"/>
</dbReference>
<name>D2W0E5_NAEGR</name>
<dbReference type="PANTHER" id="PTHR38567:SF1">
    <property type="entry name" value="DUF4291 DOMAIN-CONTAINING PROTEIN"/>
    <property type="match status" value="1"/>
</dbReference>
<dbReference type="InParanoid" id="D2W0E5"/>
<dbReference type="InterPro" id="IPR025633">
    <property type="entry name" value="DUF4291"/>
</dbReference>
<reference evidence="1 2" key="1">
    <citation type="journal article" date="2010" name="Cell">
        <title>The genome of Naegleria gruberi illuminates early eukaryotic versatility.</title>
        <authorList>
            <person name="Fritz-Laylin L.K."/>
            <person name="Prochnik S.E."/>
            <person name="Ginger M.L."/>
            <person name="Dacks J.B."/>
            <person name="Carpenter M.L."/>
            <person name="Field M.C."/>
            <person name="Kuo A."/>
            <person name="Paredez A."/>
            <person name="Chapman J."/>
            <person name="Pham J."/>
            <person name="Shu S."/>
            <person name="Neupane R."/>
            <person name="Cipriano M."/>
            <person name="Mancuso J."/>
            <person name="Tu H."/>
            <person name="Salamov A."/>
            <person name="Lindquist E."/>
            <person name="Shapiro H."/>
            <person name="Lucas S."/>
            <person name="Grigoriev I.V."/>
            <person name="Cande W.Z."/>
            <person name="Fulton C."/>
            <person name="Rokhsar D.S."/>
            <person name="Dawson S.C."/>
        </authorList>
    </citation>
    <scope>NUCLEOTIDE SEQUENCE [LARGE SCALE GENOMIC DNA]</scope>
    <source>
        <strain evidence="1 2">NEG-M</strain>
    </source>
</reference>
<evidence type="ECO:0000313" key="1">
    <source>
        <dbReference type="EMBL" id="EFC37460.1"/>
    </source>
</evidence>
<organism evidence="2">
    <name type="scientific">Naegleria gruberi</name>
    <name type="common">Amoeba</name>
    <dbReference type="NCBI Taxonomy" id="5762"/>
    <lineage>
        <taxon>Eukaryota</taxon>
        <taxon>Discoba</taxon>
        <taxon>Heterolobosea</taxon>
        <taxon>Tetramitia</taxon>
        <taxon>Eutetramitia</taxon>
        <taxon>Vahlkampfiidae</taxon>
        <taxon>Naegleria</taxon>
    </lineage>
</organism>
<dbReference type="OrthoDB" id="413653at2759"/>
<sequence length="274" mass="31747">MPSYFDQLPKESFENSTRHYFKSPLTFSSTQPSSADESSTLGIMITQQVTGSIITIDDEECIVFYQAYNSGIADWVVKNQTFDECPNFDKKRMSWIKPNYLWMMYRSEYATAKNQTNILALFITRKSFEEELLKHAVCAMYYPELEGYYKSQKEWKVNCSQMKEKVAQLMNKNDTDTIMTDNVCFARVQWDPYHTPAFGNINGGLTRAIQIGVKGSFLRSMCKSGACKKIEDITKYVHEQHAEYLKTKDLLIPVERYIHINDKDIKGRLAITDL</sequence>
<dbReference type="Pfam" id="PF14124">
    <property type="entry name" value="DUF4291"/>
    <property type="match status" value="1"/>
</dbReference>